<keyword evidence="5" id="KW-1185">Reference proteome</keyword>
<proteinExistence type="predicted"/>
<dbReference type="Gene3D" id="2.60.120.200">
    <property type="match status" value="3"/>
</dbReference>
<accession>A0A7J6DFT0</accession>
<evidence type="ECO:0000313" key="5">
    <source>
        <dbReference type="Proteomes" id="UP000579812"/>
    </source>
</evidence>
<dbReference type="InterPro" id="IPR013320">
    <property type="entry name" value="ConA-like_dom_sf"/>
</dbReference>
<dbReference type="InterPro" id="IPR001079">
    <property type="entry name" value="Galectin_CRD"/>
</dbReference>
<comment type="caution">
    <text evidence="4">The sequence shown here is derived from an EMBL/GenBank/DDBJ whole genome shotgun (WGS) entry which is preliminary data.</text>
</comment>
<dbReference type="SUPFAM" id="SSF49899">
    <property type="entry name" value="Concanavalin A-like lectins/glucanases"/>
    <property type="match status" value="3"/>
</dbReference>
<evidence type="ECO:0000313" key="4">
    <source>
        <dbReference type="EMBL" id="KAF4118162.1"/>
    </source>
</evidence>
<evidence type="ECO:0000256" key="2">
    <source>
        <dbReference type="RuleBase" id="RU102079"/>
    </source>
</evidence>
<dbReference type="SMART" id="SM00276">
    <property type="entry name" value="GLECT"/>
    <property type="match status" value="2"/>
</dbReference>
<protein>
    <recommendedName>
        <fullName evidence="2">Galectin</fullName>
    </recommendedName>
</protein>
<feature type="domain" description="Galectin" evidence="3">
    <location>
        <begin position="265"/>
        <end position="391"/>
    </location>
</feature>
<dbReference type="PROSITE" id="PS51304">
    <property type="entry name" value="GALECTIN"/>
    <property type="match status" value="3"/>
</dbReference>
<dbReference type="PANTHER" id="PTHR11346">
    <property type="entry name" value="GALECTIN"/>
    <property type="match status" value="1"/>
</dbReference>
<reference evidence="4 5" key="1">
    <citation type="submission" date="2020-04" db="EMBL/GenBank/DDBJ databases">
        <title>Chromosome-level genome assembly of a cyprinid fish Onychostoma macrolepis by integration of Nanopore Sequencing, Bionano and Hi-C technology.</title>
        <authorList>
            <person name="Wang D."/>
        </authorList>
    </citation>
    <scope>NUCLEOTIDE SEQUENCE [LARGE SCALE GENOMIC DNA]</scope>
    <source>
        <strain evidence="4">SWU-2019</strain>
        <tissue evidence="4">Muscle</tissue>
    </source>
</reference>
<feature type="domain" description="Galectin" evidence="3">
    <location>
        <begin position="110"/>
        <end position="248"/>
    </location>
</feature>
<dbReference type="GO" id="GO:0030246">
    <property type="term" value="F:carbohydrate binding"/>
    <property type="evidence" value="ECO:0007669"/>
    <property type="project" value="UniProtKB-UniRule"/>
</dbReference>
<dbReference type="Pfam" id="PF00337">
    <property type="entry name" value="Gal-bind_lectin"/>
    <property type="match status" value="3"/>
</dbReference>
<evidence type="ECO:0000256" key="1">
    <source>
        <dbReference type="ARBA" id="ARBA00022734"/>
    </source>
</evidence>
<dbReference type="InterPro" id="IPR044156">
    <property type="entry name" value="Galectin-like"/>
</dbReference>
<keyword evidence="1 2" id="KW-0430">Lectin</keyword>
<dbReference type="Proteomes" id="UP000579812">
    <property type="component" value="Unassembled WGS sequence"/>
</dbReference>
<dbReference type="SMART" id="SM00908">
    <property type="entry name" value="Gal-bind_lectin"/>
    <property type="match status" value="3"/>
</dbReference>
<dbReference type="EMBL" id="JAAMOB010000001">
    <property type="protein sequence ID" value="KAF4118162.1"/>
    <property type="molecule type" value="Genomic_DNA"/>
</dbReference>
<dbReference type="PANTHER" id="PTHR11346:SF80">
    <property type="entry name" value="GALECTIN-9C"/>
    <property type="match status" value="1"/>
</dbReference>
<gene>
    <name evidence="4" type="ORF">G5714_000213</name>
</gene>
<dbReference type="CDD" id="cd00070">
    <property type="entry name" value="GLECT"/>
    <property type="match status" value="2"/>
</dbReference>
<organism evidence="4 5">
    <name type="scientific">Onychostoma macrolepis</name>
    <dbReference type="NCBI Taxonomy" id="369639"/>
    <lineage>
        <taxon>Eukaryota</taxon>
        <taxon>Metazoa</taxon>
        <taxon>Chordata</taxon>
        <taxon>Craniata</taxon>
        <taxon>Vertebrata</taxon>
        <taxon>Euteleostomi</taxon>
        <taxon>Actinopterygii</taxon>
        <taxon>Neopterygii</taxon>
        <taxon>Teleostei</taxon>
        <taxon>Ostariophysi</taxon>
        <taxon>Cypriniformes</taxon>
        <taxon>Cyprinidae</taxon>
        <taxon>Acrossocheilinae</taxon>
        <taxon>Onychostoma</taxon>
    </lineage>
</organism>
<dbReference type="AlphaFoldDB" id="A0A7J6DFT0"/>
<sequence length="391" mass="44475">MEIFLRHRTGIAFYYSPHFDENVVVCNSYEDGKWGEEEIYELSPIEIGEPLQVTIFCSCHGYEVFVNGRQTHTYSHPYANLEEIDVLDIRQFTVNALNQEPPFINPVVPFSCMLKGGLQDGMIIVCGQVLPNADRFNVNLQHGSDVVVLQVNPRYQMLWVGPAYVVHNTQQNGKWGWDERKYETSFPRGQMFSLQILVTKESYKVTSTLLFYTCQWETLLGVQAPYSIRNVDRICVVGMVELSLVTFHYLAPNHAALPGCLTVPYKTIIHGGLQPGKSIIIQEVIIPQAKRVVFSLRHRTGIAFDYSLCFDENVVVCNSYEDGKWGNEEQSGLKLFERGKNFQVTICCSPDNYEVFVNGKPTHTYSHLFTNLEEIDVLEVSGDVQLGFVQS</sequence>
<name>A0A7J6DFT0_9TELE</name>
<feature type="domain" description="Galectin" evidence="3">
    <location>
        <begin position="1"/>
        <end position="100"/>
    </location>
</feature>
<evidence type="ECO:0000259" key="3">
    <source>
        <dbReference type="PROSITE" id="PS51304"/>
    </source>
</evidence>